<reference evidence="2" key="1">
    <citation type="submission" date="2018-11" db="EMBL/GenBank/DDBJ databases">
        <title>Proposal to divide the Flavobacteriaceae and reorganize its genera based on Amino Acid Identity values calculated from whole genome sequences.</title>
        <authorList>
            <person name="Nicholson A.C."/>
            <person name="Gulvik C.A."/>
            <person name="Whitney A.M."/>
            <person name="Humrighouse B.W."/>
            <person name="Bell M."/>
            <person name="Holmes B."/>
            <person name="Steigerwalt A.G."/>
            <person name="Villarma A."/>
            <person name="Sheth M."/>
            <person name="Batra D."/>
            <person name="Pryor J."/>
            <person name="Bernardet J.-F."/>
            <person name="Hugo C."/>
            <person name="Kampfer P."/>
            <person name="Newman J."/>
            <person name="McQuiston J.R."/>
        </authorList>
    </citation>
    <scope>NUCLEOTIDE SEQUENCE [LARGE SCALE GENOMIC DNA]</scope>
    <source>
        <strain evidence="2">G0229</strain>
    </source>
</reference>
<sequence length="193" mass="22791">MAIGLSTKFDPKPSYFINKKEVNCSQRFIMEVIYNISIEVSISNIEAGLLYKYLKMHPIEKQYINYGYFAFSFKEFELQKEFDLTLTVEIMDSCVRVLEDQDLGDPVENLLKKELLEKIYKWSAILYGEEDAIEAFQTDYYLNSAVQLLENSYFSFGNYLKLRNLNSSNYNLGRQEVSIMKKLRNFLFNKLFK</sequence>
<evidence type="ECO:0000313" key="1">
    <source>
        <dbReference type="EMBL" id="AZB26853.1"/>
    </source>
</evidence>
<accession>A0A3G6TG41</accession>
<keyword evidence="2" id="KW-1185">Reference proteome</keyword>
<dbReference type="KEGG" id="cben:EG339_20820"/>
<organism evidence="1 2">
    <name type="scientific">Chryseobacterium bernardetii</name>
    <dbReference type="NCBI Taxonomy" id="1241978"/>
    <lineage>
        <taxon>Bacteria</taxon>
        <taxon>Pseudomonadati</taxon>
        <taxon>Bacteroidota</taxon>
        <taxon>Flavobacteriia</taxon>
        <taxon>Flavobacteriales</taxon>
        <taxon>Weeksellaceae</taxon>
        <taxon>Chryseobacterium group</taxon>
        <taxon>Chryseobacterium</taxon>
    </lineage>
</organism>
<dbReference type="Proteomes" id="UP000271193">
    <property type="component" value="Chromosome"/>
</dbReference>
<dbReference type="GeneID" id="99067251"/>
<proteinExistence type="predicted"/>
<name>A0A3G6TG41_9FLAO</name>
<dbReference type="EMBL" id="CP033932">
    <property type="protein sequence ID" value="AZB26853.1"/>
    <property type="molecule type" value="Genomic_DNA"/>
</dbReference>
<dbReference type="RefSeq" id="WP_123871760.1">
    <property type="nucleotide sequence ID" value="NZ_CP033932.1"/>
</dbReference>
<protein>
    <submittedName>
        <fullName evidence="1">Uncharacterized protein</fullName>
    </submittedName>
</protein>
<gene>
    <name evidence="1" type="ORF">EG339_20820</name>
</gene>
<dbReference type="AlphaFoldDB" id="A0A3G6TG41"/>
<evidence type="ECO:0000313" key="2">
    <source>
        <dbReference type="Proteomes" id="UP000271193"/>
    </source>
</evidence>